<organism evidence="5 6">
    <name type="scientific">Polychaeton citri CBS 116435</name>
    <dbReference type="NCBI Taxonomy" id="1314669"/>
    <lineage>
        <taxon>Eukaryota</taxon>
        <taxon>Fungi</taxon>
        <taxon>Dikarya</taxon>
        <taxon>Ascomycota</taxon>
        <taxon>Pezizomycotina</taxon>
        <taxon>Dothideomycetes</taxon>
        <taxon>Dothideomycetidae</taxon>
        <taxon>Capnodiales</taxon>
        <taxon>Capnodiaceae</taxon>
        <taxon>Polychaeton</taxon>
    </lineage>
</organism>
<name>A0A9P4Q6H9_9PEZI</name>
<protein>
    <submittedName>
        <fullName evidence="5">Heme/steroid binding domain protein</fullName>
    </submittedName>
</protein>
<dbReference type="GO" id="GO:0016020">
    <property type="term" value="C:membrane"/>
    <property type="evidence" value="ECO:0007669"/>
    <property type="project" value="TreeGrafter"/>
</dbReference>
<comment type="caution">
    <text evidence="5">The sequence shown here is derived from an EMBL/GenBank/DDBJ whole genome shotgun (WGS) entry which is preliminary data.</text>
</comment>
<dbReference type="InterPro" id="IPR050577">
    <property type="entry name" value="MAPR/NEUFC/NENF-like"/>
</dbReference>
<comment type="similarity">
    <text evidence="1">Belongs to the cytochrome b5 family. MAPR subfamily.</text>
</comment>
<gene>
    <name evidence="5" type="ORF">K431DRAFT_270232</name>
</gene>
<feature type="transmembrane region" description="Helical" evidence="3">
    <location>
        <begin position="41"/>
        <end position="59"/>
    </location>
</feature>
<dbReference type="InterPro" id="IPR001199">
    <property type="entry name" value="Cyt_B5-like_heme/steroid-bd"/>
</dbReference>
<evidence type="ECO:0000256" key="2">
    <source>
        <dbReference type="SAM" id="MobiDB-lite"/>
    </source>
</evidence>
<keyword evidence="3" id="KW-0812">Transmembrane</keyword>
<feature type="region of interest" description="Disordered" evidence="2">
    <location>
        <begin position="230"/>
        <end position="258"/>
    </location>
</feature>
<dbReference type="SMART" id="SM01117">
    <property type="entry name" value="Cyt-b5"/>
    <property type="match status" value="1"/>
</dbReference>
<evidence type="ECO:0000259" key="4">
    <source>
        <dbReference type="SMART" id="SM01117"/>
    </source>
</evidence>
<evidence type="ECO:0000256" key="1">
    <source>
        <dbReference type="ARBA" id="ARBA00038357"/>
    </source>
</evidence>
<accession>A0A9P4Q6H9</accession>
<dbReference type="PANTHER" id="PTHR10281">
    <property type="entry name" value="MEMBRANE-ASSOCIATED PROGESTERONE RECEPTOR COMPONENT-RELATED"/>
    <property type="match status" value="1"/>
</dbReference>
<dbReference type="SUPFAM" id="SSF55856">
    <property type="entry name" value="Cytochrome b5-like heme/steroid binding domain"/>
    <property type="match status" value="1"/>
</dbReference>
<sequence>MATDLRRRNVANSSRGGKSDDKSVTNRISDEADGNITLLDVVRVIGGLLLISCLLSYLITNDSFLWGWRPWFVRPNVILARMKGPILLTDTQLLAYDGNDVSKPVYLALNGTIYDVSAGRRVYGPGGSYNVFAGKDAARGFITGCFAEDSTPDLRGAEWTFVPTDVPSFEEKGVTGEQKSYRAQELKKARKQVKDTIDGWAQMFRGDKGKDYFEVGKVVRDEGWLEKLPPRKLCEQAEKTRPKPKTKGTDAGARYRGN</sequence>
<dbReference type="OrthoDB" id="10257697at2759"/>
<evidence type="ECO:0000313" key="5">
    <source>
        <dbReference type="EMBL" id="KAF2720669.1"/>
    </source>
</evidence>
<dbReference type="FunFam" id="3.10.120.10:FF:000018">
    <property type="entry name" value="Heme/steroid binding domain protein, putative"/>
    <property type="match status" value="1"/>
</dbReference>
<dbReference type="EMBL" id="MU003797">
    <property type="protein sequence ID" value="KAF2720669.1"/>
    <property type="molecule type" value="Genomic_DNA"/>
</dbReference>
<keyword evidence="3" id="KW-1133">Transmembrane helix</keyword>
<dbReference type="GO" id="GO:0012505">
    <property type="term" value="C:endomembrane system"/>
    <property type="evidence" value="ECO:0007669"/>
    <property type="project" value="TreeGrafter"/>
</dbReference>
<dbReference type="PANTHER" id="PTHR10281:SF76">
    <property type="entry name" value="CALCUTTA CUP-RELATED"/>
    <property type="match status" value="1"/>
</dbReference>
<feature type="compositionally biased region" description="Basic and acidic residues" evidence="2">
    <location>
        <begin position="230"/>
        <end position="241"/>
    </location>
</feature>
<feature type="region of interest" description="Disordered" evidence="2">
    <location>
        <begin position="1"/>
        <end position="26"/>
    </location>
</feature>
<evidence type="ECO:0000313" key="6">
    <source>
        <dbReference type="Proteomes" id="UP000799441"/>
    </source>
</evidence>
<feature type="domain" description="Cytochrome b5 heme-binding" evidence="4">
    <location>
        <begin position="88"/>
        <end position="166"/>
    </location>
</feature>
<dbReference type="Proteomes" id="UP000799441">
    <property type="component" value="Unassembled WGS sequence"/>
</dbReference>
<dbReference type="Gene3D" id="3.10.120.10">
    <property type="entry name" value="Cytochrome b5-like heme/steroid binding domain"/>
    <property type="match status" value="1"/>
</dbReference>
<evidence type="ECO:0000256" key="3">
    <source>
        <dbReference type="SAM" id="Phobius"/>
    </source>
</evidence>
<keyword evidence="6" id="KW-1185">Reference proteome</keyword>
<feature type="compositionally biased region" description="Basic and acidic residues" evidence="2">
    <location>
        <begin position="17"/>
        <end position="26"/>
    </location>
</feature>
<keyword evidence="3" id="KW-0472">Membrane</keyword>
<dbReference type="AlphaFoldDB" id="A0A9P4Q6H9"/>
<dbReference type="Pfam" id="PF00173">
    <property type="entry name" value="Cyt-b5"/>
    <property type="match status" value="1"/>
</dbReference>
<proteinExistence type="inferred from homology"/>
<dbReference type="InterPro" id="IPR036400">
    <property type="entry name" value="Cyt_B5-like_heme/steroid_sf"/>
</dbReference>
<reference evidence="5" key="1">
    <citation type="journal article" date="2020" name="Stud. Mycol.">
        <title>101 Dothideomycetes genomes: a test case for predicting lifestyles and emergence of pathogens.</title>
        <authorList>
            <person name="Haridas S."/>
            <person name="Albert R."/>
            <person name="Binder M."/>
            <person name="Bloem J."/>
            <person name="Labutti K."/>
            <person name="Salamov A."/>
            <person name="Andreopoulos B."/>
            <person name="Baker S."/>
            <person name="Barry K."/>
            <person name="Bills G."/>
            <person name="Bluhm B."/>
            <person name="Cannon C."/>
            <person name="Castanera R."/>
            <person name="Culley D."/>
            <person name="Daum C."/>
            <person name="Ezra D."/>
            <person name="Gonzalez J."/>
            <person name="Henrissat B."/>
            <person name="Kuo A."/>
            <person name="Liang C."/>
            <person name="Lipzen A."/>
            <person name="Lutzoni F."/>
            <person name="Magnuson J."/>
            <person name="Mondo S."/>
            <person name="Nolan M."/>
            <person name="Ohm R."/>
            <person name="Pangilinan J."/>
            <person name="Park H.-J."/>
            <person name="Ramirez L."/>
            <person name="Alfaro M."/>
            <person name="Sun H."/>
            <person name="Tritt A."/>
            <person name="Yoshinaga Y."/>
            <person name="Zwiers L.-H."/>
            <person name="Turgeon B."/>
            <person name="Goodwin S."/>
            <person name="Spatafora J."/>
            <person name="Crous P."/>
            <person name="Grigoriev I."/>
        </authorList>
    </citation>
    <scope>NUCLEOTIDE SEQUENCE</scope>
    <source>
        <strain evidence="5">CBS 116435</strain>
    </source>
</reference>